<dbReference type="EMBL" id="VJMJ01000013">
    <property type="protein sequence ID" value="KAF0743626.1"/>
    <property type="molecule type" value="Genomic_DNA"/>
</dbReference>
<dbReference type="EMBL" id="VJMJ01000013">
    <property type="protein sequence ID" value="KAF0743627.1"/>
    <property type="molecule type" value="Genomic_DNA"/>
</dbReference>
<evidence type="ECO:0000313" key="6">
    <source>
        <dbReference type="EMBL" id="KAF0743626.1"/>
    </source>
</evidence>
<sequence length="99" mass="11440">MKTCILSALVAAVVMAEDSPTMQSSEARRDMAAFRDHRPSHPVYIYAPHFTFHEDPTLRSYVDSTLVDVDRRDLPKLVRMARRQYIRQDKDDKESEDAA</sequence>
<evidence type="ECO:0008006" key="9">
    <source>
        <dbReference type="Google" id="ProtNLM"/>
    </source>
</evidence>
<keyword evidence="8" id="KW-1185">Reference proteome</keyword>
<accession>A0A6G0XSZ0</accession>
<evidence type="ECO:0000313" key="2">
    <source>
        <dbReference type="EMBL" id="KAF0743622.1"/>
    </source>
</evidence>
<proteinExistence type="predicted"/>
<dbReference type="AlphaFoldDB" id="A0A6G0XSZ0"/>
<dbReference type="EMBL" id="VJMJ01000013">
    <property type="protein sequence ID" value="KAF0743624.1"/>
    <property type="molecule type" value="Genomic_DNA"/>
</dbReference>
<dbReference type="VEuPathDB" id="FungiDB:AeMF1_004178"/>
<comment type="caution">
    <text evidence="5">The sequence shown here is derived from an EMBL/GenBank/DDBJ whole genome shotgun (WGS) entry which is preliminary data.</text>
</comment>
<dbReference type="Proteomes" id="UP000481153">
    <property type="component" value="Unassembled WGS sequence"/>
</dbReference>
<dbReference type="EMBL" id="VJMJ01000013">
    <property type="protein sequence ID" value="KAF0743622.1"/>
    <property type="molecule type" value="Genomic_DNA"/>
</dbReference>
<evidence type="ECO:0000313" key="4">
    <source>
        <dbReference type="EMBL" id="KAF0743624.1"/>
    </source>
</evidence>
<evidence type="ECO:0000313" key="8">
    <source>
        <dbReference type="Proteomes" id="UP000481153"/>
    </source>
</evidence>
<feature type="chain" id="PRO_5036384613" description="RxLR effector protein" evidence="1">
    <location>
        <begin position="17"/>
        <end position="99"/>
    </location>
</feature>
<keyword evidence="1" id="KW-0732">Signal</keyword>
<dbReference type="EMBL" id="VJMJ01000013">
    <property type="protein sequence ID" value="KAF0743625.1"/>
    <property type="molecule type" value="Genomic_DNA"/>
</dbReference>
<organism evidence="5 8">
    <name type="scientific">Aphanomyces euteiches</name>
    <dbReference type="NCBI Taxonomy" id="100861"/>
    <lineage>
        <taxon>Eukaryota</taxon>
        <taxon>Sar</taxon>
        <taxon>Stramenopiles</taxon>
        <taxon>Oomycota</taxon>
        <taxon>Saprolegniomycetes</taxon>
        <taxon>Saprolegniales</taxon>
        <taxon>Verrucalvaceae</taxon>
        <taxon>Aphanomyces</taxon>
    </lineage>
</organism>
<evidence type="ECO:0000313" key="3">
    <source>
        <dbReference type="EMBL" id="KAF0743623.1"/>
    </source>
</evidence>
<feature type="signal peptide" evidence="1">
    <location>
        <begin position="1"/>
        <end position="16"/>
    </location>
</feature>
<evidence type="ECO:0000256" key="1">
    <source>
        <dbReference type="SAM" id="SignalP"/>
    </source>
</evidence>
<reference evidence="5 8" key="1">
    <citation type="submission" date="2019-07" db="EMBL/GenBank/DDBJ databases">
        <title>Genomics analysis of Aphanomyces spp. identifies a new class of oomycete effector associated with host adaptation.</title>
        <authorList>
            <person name="Gaulin E."/>
        </authorList>
    </citation>
    <scope>NUCLEOTIDE SEQUENCE [LARGE SCALE GENOMIC DNA]</scope>
    <source>
        <strain evidence="5 8">ATCC 201684</strain>
    </source>
</reference>
<gene>
    <name evidence="2" type="ORF">Ae201684_001763</name>
    <name evidence="3" type="ORF">Ae201684_001764</name>
    <name evidence="4" type="ORF">Ae201684_001765</name>
    <name evidence="5" type="ORF">Ae201684_001766</name>
    <name evidence="6" type="ORF">Ae201684_001767</name>
    <name evidence="7" type="ORF">Ae201684_001768</name>
</gene>
<dbReference type="EMBL" id="VJMJ01000013">
    <property type="protein sequence ID" value="KAF0743623.1"/>
    <property type="molecule type" value="Genomic_DNA"/>
</dbReference>
<protein>
    <recommendedName>
        <fullName evidence="9">RxLR effector protein</fullName>
    </recommendedName>
</protein>
<evidence type="ECO:0000313" key="5">
    <source>
        <dbReference type="EMBL" id="KAF0743625.1"/>
    </source>
</evidence>
<evidence type="ECO:0000313" key="7">
    <source>
        <dbReference type="EMBL" id="KAF0743627.1"/>
    </source>
</evidence>
<name>A0A6G0XSZ0_9STRA</name>